<keyword evidence="1" id="KW-0479">Metal-binding</keyword>
<dbReference type="CDD" id="cd00067">
    <property type="entry name" value="GAL4"/>
    <property type="match status" value="1"/>
</dbReference>
<dbReference type="GO" id="GO:0003677">
    <property type="term" value="F:DNA binding"/>
    <property type="evidence" value="ECO:0007669"/>
    <property type="project" value="InterPro"/>
</dbReference>
<name>A0AA38VDQ2_9PEZI</name>
<dbReference type="CDD" id="cd12148">
    <property type="entry name" value="fungal_TF_MHR"/>
    <property type="match status" value="1"/>
</dbReference>
<dbReference type="Gene3D" id="4.10.240.10">
    <property type="entry name" value="Zn(2)-C6 fungal-type DNA-binding domain"/>
    <property type="match status" value="1"/>
</dbReference>
<comment type="caution">
    <text evidence="4">The sequence shown here is derived from an EMBL/GenBank/DDBJ whole genome shotgun (WGS) entry which is preliminary data.</text>
</comment>
<dbReference type="Pfam" id="PF04082">
    <property type="entry name" value="Fungal_trans"/>
    <property type="match status" value="1"/>
</dbReference>
<reference evidence="4" key="1">
    <citation type="submission" date="2022-07" db="EMBL/GenBank/DDBJ databases">
        <title>Fungi with potential for degradation of polypropylene.</title>
        <authorList>
            <person name="Gostincar C."/>
        </authorList>
    </citation>
    <scope>NUCLEOTIDE SEQUENCE</scope>
    <source>
        <strain evidence="4">EXF-13308</strain>
    </source>
</reference>
<dbReference type="InterPro" id="IPR053181">
    <property type="entry name" value="EcdB-like_regulator"/>
</dbReference>
<dbReference type="PROSITE" id="PS50048">
    <property type="entry name" value="ZN2_CY6_FUNGAL_2"/>
    <property type="match status" value="1"/>
</dbReference>
<dbReference type="EMBL" id="JANBVO010000056">
    <property type="protein sequence ID" value="KAJ9132548.1"/>
    <property type="molecule type" value="Genomic_DNA"/>
</dbReference>
<evidence type="ECO:0000256" key="1">
    <source>
        <dbReference type="ARBA" id="ARBA00022723"/>
    </source>
</evidence>
<gene>
    <name evidence="4" type="ORF">NKR23_g11179</name>
</gene>
<dbReference type="Proteomes" id="UP001174694">
    <property type="component" value="Unassembled WGS sequence"/>
</dbReference>
<dbReference type="InterPro" id="IPR007219">
    <property type="entry name" value="XnlR_reg_dom"/>
</dbReference>
<evidence type="ECO:0000256" key="2">
    <source>
        <dbReference type="ARBA" id="ARBA00023242"/>
    </source>
</evidence>
<evidence type="ECO:0000313" key="5">
    <source>
        <dbReference type="Proteomes" id="UP001174694"/>
    </source>
</evidence>
<dbReference type="Pfam" id="PF00172">
    <property type="entry name" value="Zn_clus"/>
    <property type="match status" value="1"/>
</dbReference>
<feature type="domain" description="Zn(2)-C6 fungal-type" evidence="3">
    <location>
        <begin position="11"/>
        <end position="40"/>
    </location>
</feature>
<organism evidence="4 5">
    <name type="scientific">Pleurostoma richardsiae</name>
    <dbReference type="NCBI Taxonomy" id="41990"/>
    <lineage>
        <taxon>Eukaryota</taxon>
        <taxon>Fungi</taxon>
        <taxon>Dikarya</taxon>
        <taxon>Ascomycota</taxon>
        <taxon>Pezizomycotina</taxon>
        <taxon>Sordariomycetes</taxon>
        <taxon>Sordariomycetidae</taxon>
        <taxon>Calosphaeriales</taxon>
        <taxon>Pleurostomataceae</taxon>
        <taxon>Pleurostoma</taxon>
    </lineage>
</organism>
<keyword evidence="5" id="KW-1185">Reference proteome</keyword>
<dbReference type="InterPro" id="IPR036864">
    <property type="entry name" value="Zn2-C6_fun-type_DNA-bd_sf"/>
</dbReference>
<sequence length="611" mass="68024">MNYTRKRALLACDFCRHRKRRCDGEKPCGTCREANADCVYKDLPVDRVEPQSSTQGAVVDRLSRIEALLEEQGQRLNDIAQGVPSPYGPNSLFLASSQGVAASPASTSARSVEGGTEAYLEHAQFLIPYDHSTAAVSLLALPAVRSLIGDFPKSYFYTIEENSSLPPPLDLLHPAPVSWPGMDPGVLDSLTSTYFCVVHPNYPLFTQEYFKSLQASLLENGPSETAETAICFCVWALGSLAAGQPPVPSTQHLADQDDMGLEYFIPAWRIILCRTIWGFTPNLEICQALLLAGSYFAHLGKPLHSWKMIHFACHKFLQLFYKKKRAGMLNELTDSCLRVFWTCFMIECDRVAELDVARTGVEPMADKMPLPRSLDESETDVIIYFIAETAIRRLLNRIHSSLYSTDNADLANLAEPSSTPASLSLNRLLAVSSELNRQLEEWYSSIPGKLRPPIGVEPLSSQRGKILRVRYYAARHIIHRPFVLFVAQQQGPGSTGSHPTTPQPLFNVPRIVLEKCNACLASCEAYLYNVAEMLDERSPYLWTFSQSCLACLLVMVIANSSHQLRPLTPDLDPLFALIIPRLRKWAVSASSFEAEVKILETLRARTVFSTS</sequence>
<dbReference type="SUPFAM" id="SSF57701">
    <property type="entry name" value="Zn2/Cys6 DNA-binding domain"/>
    <property type="match status" value="1"/>
</dbReference>
<dbReference type="AlphaFoldDB" id="A0AA38VDQ2"/>
<protein>
    <submittedName>
        <fullName evidence="4">Fungal-specific transcription factor domain-containing protein</fullName>
    </submittedName>
</protein>
<dbReference type="GO" id="GO:0006351">
    <property type="term" value="P:DNA-templated transcription"/>
    <property type="evidence" value="ECO:0007669"/>
    <property type="project" value="InterPro"/>
</dbReference>
<dbReference type="PANTHER" id="PTHR47785">
    <property type="entry name" value="ZN(II)2CYS6 TRANSCRIPTION FACTOR (EUROFUNG)-RELATED-RELATED"/>
    <property type="match status" value="1"/>
</dbReference>
<accession>A0AA38VDQ2</accession>
<dbReference type="SMART" id="SM00066">
    <property type="entry name" value="GAL4"/>
    <property type="match status" value="1"/>
</dbReference>
<evidence type="ECO:0000313" key="4">
    <source>
        <dbReference type="EMBL" id="KAJ9132548.1"/>
    </source>
</evidence>
<dbReference type="InterPro" id="IPR001138">
    <property type="entry name" value="Zn2Cys6_DnaBD"/>
</dbReference>
<dbReference type="GO" id="GO:0008270">
    <property type="term" value="F:zinc ion binding"/>
    <property type="evidence" value="ECO:0007669"/>
    <property type="project" value="InterPro"/>
</dbReference>
<dbReference type="GO" id="GO:0000981">
    <property type="term" value="F:DNA-binding transcription factor activity, RNA polymerase II-specific"/>
    <property type="evidence" value="ECO:0007669"/>
    <property type="project" value="InterPro"/>
</dbReference>
<dbReference type="PROSITE" id="PS00463">
    <property type="entry name" value="ZN2_CY6_FUNGAL_1"/>
    <property type="match status" value="1"/>
</dbReference>
<proteinExistence type="predicted"/>
<keyword evidence="2" id="KW-0539">Nucleus</keyword>
<evidence type="ECO:0000259" key="3">
    <source>
        <dbReference type="PROSITE" id="PS50048"/>
    </source>
</evidence>